<sequence length="335" mass="36864">MAQKAPWATEGEKSLPATGKPSLKNATPQTKEVLAKASPYYKIRLITDHPFPESVGCKSRFAEDAWKKAHKVLGPVDKIKFNSQVEKSLHSIGNTFRGSGVKELCDLAVIEYKLEHPLSEVSQRKVEGLLLDGSFMYETVFFEQDGSIMRHSLDRNGSFCFKNLPSNDGRLEFCASDYAPIFNETILALQNFQCNEPKKFEELQKKFGKRSTAMEEIKALMKGVTRGLSDADIVLELENRNRAHSQQIAVQASSSTVIASANAVQSQATATATIQANTFSVQLPNGAYPHYPLPYGFPGVRSLGMSYLPPPQGSFKGTIPPNQWPHSNGAAPPQT</sequence>
<gene>
    <name evidence="3" type="ORF">M422DRAFT_267525</name>
</gene>
<feature type="region of interest" description="Disordered" evidence="1">
    <location>
        <begin position="312"/>
        <end position="335"/>
    </location>
</feature>
<dbReference type="AlphaFoldDB" id="A0A0C9U909"/>
<dbReference type="InterPro" id="IPR045341">
    <property type="entry name" value="DUF6532"/>
</dbReference>
<reference evidence="3 4" key="1">
    <citation type="submission" date="2014-06" db="EMBL/GenBank/DDBJ databases">
        <title>Evolutionary Origins and Diversification of the Mycorrhizal Mutualists.</title>
        <authorList>
            <consortium name="DOE Joint Genome Institute"/>
            <consortium name="Mycorrhizal Genomics Consortium"/>
            <person name="Kohler A."/>
            <person name="Kuo A."/>
            <person name="Nagy L.G."/>
            <person name="Floudas D."/>
            <person name="Copeland A."/>
            <person name="Barry K.W."/>
            <person name="Cichocki N."/>
            <person name="Veneault-Fourrey C."/>
            <person name="LaButti K."/>
            <person name="Lindquist E.A."/>
            <person name="Lipzen A."/>
            <person name="Lundell T."/>
            <person name="Morin E."/>
            <person name="Murat C."/>
            <person name="Riley R."/>
            <person name="Ohm R."/>
            <person name="Sun H."/>
            <person name="Tunlid A."/>
            <person name="Henrissat B."/>
            <person name="Grigoriev I.V."/>
            <person name="Hibbett D.S."/>
            <person name="Martin F."/>
        </authorList>
    </citation>
    <scope>NUCLEOTIDE SEQUENCE [LARGE SCALE GENOMIC DNA]</scope>
    <source>
        <strain evidence="3 4">SS14</strain>
    </source>
</reference>
<evidence type="ECO:0000256" key="1">
    <source>
        <dbReference type="SAM" id="MobiDB-lite"/>
    </source>
</evidence>
<accession>A0A0C9U909</accession>
<keyword evidence="4" id="KW-1185">Reference proteome</keyword>
<proteinExistence type="predicted"/>
<evidence type="ECO:0000259" key="2">
    <source>
        <dbReference type="Pfam" id="PF20149"/>
    </source>
</evidence>
<dbReference type="Pfam" id="PF20149">
    <property type="entry name" value="DUF6532"/>
    <property type="match status" value="1"/>
</dbReference>
<feature type="domain" description="DUF6532" evidence="2">
    <location>
        <begin position="37"/>
        <end position="144"/>
    </location>
</feature>
<dbReference type="HOGENOM" id="CLU_829414_0_0_1"/>
<dbReference type="EMBL" id="KN837252">
    <property type="protein sequence ID" value="KIJ30914.1"/>
    <property type="molecule type" value="Genomic_DNA"/>
</dbReference>
<feature type="region of interest" description="Disordered" evidence="1">
    <location>
        <begin position="1"/>
        <end position="29"/>
    </location>
</feature>
<evidence type="ECO:0000313" key="4">
    <source>
        <dbReference type="Proteomes" id="UP000054279"/>
    </source>
</evidence>
<name>A0A0C9U909_SPHS4</name>
<organism evidence="3 4">
    <name type="scientific">Sphaerobolus stellatus (strain SS14)</name>
    <dbReference type="NCBI Taxonomy" id="990650"/>
    <lineage>
        <taxon>Eukaryota</taxon>
        <taxon>Fungi</taxon>
        <taxon>Dikarya</taxon>
        <taxon>Basidiomycota</taxon>
        <taxon>Agaricomycotina</taxon>
        <taxon>Agaricomycetes</taxon>
        <taxon>Phallomycetidae</taxon>
        <taxon>Geastrales</taxon>
        <taxon>Sphaerobolaceae</taxon>
        <taxon>Sphaerobolus</taxon>
    </lineage>
</organism>
<dbReference type="Proteomes" id="UP000054279">
    <property type="component" value="Unassembled WGS sequence"/>
</dbReference>
<protein>
    <recommendedName>
        <fullName evidence="2">DUF6532 domain-containing protein</fullName>
    </recommendedName>
</protein>
<evidence type="ECO:0000313" key="3">
    <source>
        <dbReference type="EMBL" id="KIJ30914.1"/>
    </source>
</evidence>